<dbReference type="OrthoDB" id="66144at2759"/>
<name>A0A9P6GIW5_9PLEO</name>
<dbReference type="AlphaFoldDB" id="A0A9P6GIW5"/>
<dbReference type="GO" id="GO:0032259">
    <property type="term" value="P:methylation"/>
    <property type="evidence" value="ECO:0007669"/>
    <property type="project" value="UniProtKB-KW"/>
</dbReference>
<dbReference type="Proteomes" id="UP000756921">
    <property type="component" value="Unassembled WGS sequence"/>
</dbReference>
<evidence type="ECO:0000256" key="2">
    <source>
        <dbReference type="ARBA" id="ARBA00022679"/>
    </source>
</evidence>
<accession>A0A9P6GIW5</accession>
<keyword evidence="1 4" id="KW-0489">Methyltransferase</keyword>
<evidence type="ECO:0000259" key="3">
    <source>
        <dbReference type="Pfam" id="PF13649"/>
    </source>
</evidence>
<dbReference type="CDD" id="cd02440">
    <property type="entry name" value="AdoMet_MTases"/>
    <property type="match status" value="1"/>
</dbReference>
<protein>
    <submittedName>
        <fullName evidence="4">Methyltransferase type 11</fullName>
    </submittedName>
</protein>
<feature type="domain" description="Methyltransferase" evidence="3">
    <location>
        <begin position="89"/>
        <end position="177"/>
    </location>
</feature>
<keyword evidence="5" id="KW-1185">Reference proteome</keyword>
<dbReference type="InterPro" id="IPR029063">
    <property type="entry name" value="SAM-dependent_MTases_sf"/>
</dbReference>
<dbReference type="Gene3D" id="3.40.50.150">
    <property type="entry name" value="Vaccinia Virus protein VP39"/>
    <property type="match status" value="1"/>
</dbReference>
<proteinExistence type="predicted"/>
<dbReference type="InterPro" id="IPR023149">
    <property type="entry name" value="Trans_acon_MeTrfase_C"/>
</dbReference>
<sequence length="324" mass="35349">MLRPSSLGAIHPMTTLSRSRTQALPFFQSRLLQPSTTPLALPSRTMASQPKKPDWSATQYLKFGNERTRPAHDLISQVRAHVQTSTPRIYDLGCGPGNSTSALLAAFPGAQATGMDSSPDMLSKASAALPDAHFVHGDLATFETPAADVLFSNAVFQWLRSPQRIPTLVRFLAGLKSGAVLAVQVPDNYAAPSHALMRDVASAPGAAWSAFFADCTVGEVGDARRPDLDPIEAPRTFYEALMPYARSVDIWRTEYQHVLEGAGAIVEWVKGTGLQPYLQRIGDEGAKKAFLEEYERRLAEAYPVLKDGKVLLGYPRLFVLAVRK</sequence>
<gene>
    <name evidence="4" type="ORF">PMIN01_05828</name>
</gene>
<dbReference type="EMBL" id="WJXW01000005">
    <property type="protein sequence ID" value="KAF9735913.1"/>
    <property type="molecule type" value="Genomic_DNA"/>
</dbReference>
<evidence type="ECO:0000256" key="1">
    <source>
        <dbReference type="ARBA" id="ARBA00022603"/>
    </source>
</evidence>
<dbReference type="PANTHER" id="PTHR43861">
    <property type="entry name" value="TRANS-ACONITATE 2-METHYLTRANSFERASE-RELATED"/>
    <property type="match status" value="1"/>
</dbReference>
<dbReference type="GO" id="GO:0030798">
    <property type="term" value="F:trans-aconitate 2-methyltransferase activity"/>
    <property type="evidence" value="ECO:0007669"/>
    <property type="project" value="InterPro"/>
</dbReference>
<evidence type="ECO:0000313" key="4">
    <source>
        <dbReference type="EMBL" id="KAF9735913.1"/>
    </source>
</evidence>
<comment type="caution">
    <text evidence="4">The sequence shown here is derived from an EMBL/GenBank/DDBJ whole genome shotgun (WGS) entry which is preliminary data.</text>
</comment>
<dbReference type="PANTHER" id="PTHR43861:SF1">
    <property type="entry name" value="TRANS-ACONITATE 2-METHYLTRANSFERASE"/>
    <property type="match status" value="1"/>
</dbReference>
<evidence type="ECO:0000313" key="5">
    <source>
        <dbReference type="Proteomes" id="UP000756921"/>
    </source>
</evidence>
<keyword evidence="2" id="KW-0808">Transferase</keyword>
<dbReference type="SUPFAM" id="SSF53335">
    <property type="entry name" value="S-adenosyl-L-methionine-dependent methyltransferases"/>
    <property type="match status" value="1"/>
</dbReference>
<organism evidence="4 5">
    <name type="scientific">Paraphaeosphaeria minitans</name>
    <dbReference type="NCBI Taxonomy" id="565426"/>
    <lineage>
        <taxon>Eukaryota</taxon>
        <taxon>Fungi</taxon>
        <taxon>Dikarya</taxon>
        <taxon>Ascomycota</taxon>
        <taxon>Pezizomycotina</taxon>
        <taxon>Dothideomycetes</taxon>
        <taxon>Pleosporomycetidae</taxon>
        <taxon>Pleosporales</taxon>
        <taxon>Massarineae</taxon>
        <taxon>Didymosphaeriaceae</taxon>
        <taxon>Paraphaeosphaeria</taxon>
    </lineage>
</organism>
<reference evidence="4" key="1">
    <citation type="journal article" date="2020" name="Mol. Plant Microbe Interact.">
        <title>Genome Sequence of the Biocontrol Agent Coniothyrium minitans strain Conio (IMI 134523).</title>
        <authorList>
            <person name="Patel D."/>
            <person name="Shittu T.A."/>
            <person name="Baroncelli R."/>
            <person name="Muthumeenakshi S."/>
            <person name="Osborne T.H."/>
            <person name="Janganan T.K."/>
            <person name="Sreenivasaprasad S."/>
        </authorList>
    </citation>
    <scope>NUCLEOTIDE SEQUENCE</scope>
    <source>
        <strain evidence="4">Conio</strain>
    </source>
</reference>
<dbReference type="InterPro" id="IPR041698">
    <property type="entry name" value="Methyltransf_25"/>
</dbReference>
<dbReference type="Gene3D" id="1.10.150.290">
    <property type="entry name" value="S-adenosyl-L-methionine-dependent methyltransferases"/>
    <property type="match status" value="1"/>
</dbReference>
<dbReference type="Pfam" id="PF13649">
    <property type="entry name" value="Methyltransf_25"/>
    <property type="match status" value="1"/>
</dbReference>